<dbReference type="CDD" id="cd06160">
    <property type="entry name" value="S2P-M50_like_2"/>
    <property type="match status" value="1"/>
</dbReference>
<proteinExistence type="inferred from homology"/>
<dbReference type="OrthoDB" id="9774391at2"/>
<dbReference type="PANTHER" id="PTHR31412:SF0">
    <property type="entry name" value="ZINC METALLOPROTEASE EGY1, CHLOROPLASTIC-RELATED"/>
    <property type="match status" value="1"/>
</dbReference>
<comment type="cofactor">
    <cofactor evidence="1">
        <name>Zn(2+)</name>
        <dbReference type="ChEBI" id="CHEBI:29105"/>
    </cofactor>
</comment>
<dbReference type="RefSeq" id="WP_146979900.1">
    <property type="nucleotide sequence ID" value="NZ_VOSM01000001.1"/>
</dbReference>
<feature type="transmembrane region" description="Helical" evidence="11">
    <location>
        <begin position="256"/>
        <end position="285"/>
    </location>
</feature>
<evidence type="ECO:0000256" key="8">
    <source>
        <dbReference type="ARBA" id="ARBA00022989"/>
    </source>
</evidence>
<feature type="transmembrane region" description="Helical" evidence="11">
    <location>
        <begin position="305"/>
        <end position="335"/>
    </location>
</feature>
<keyword evidence="9 11" id="KW-0472">Membrane</keyword>
<dbReference type="GO" id="GO:0006508">
    <property type="term" value="P:proteolysis"/>
    <property type="evidence" value="ECO:0007669"/>
    <property type="project" value="UniProtKB-KW"/>
</dbReference>
<evidence type="ECO:0000256" key="1">
    <source>
        <dbReference type="ARBA" id="ARBA00001947"/>
    </source>
</evidence>
<name>A0A5C6XML6_9DELT</name>
<organism evidence="13 14">
    <name type="scientific">Lujinxingia vulgaris</name>
    <dbReference type="NCBI Taxonomy" id="2600176"/>
    <lineage>
        <taxon>Bacteria</taxon>
        <taxon>Deltaproteobacteria</taxon>
        <taxon>Bradymonadales</taxon>
        <taxon>Lujinxingiaceae</taxon>
        <taxon>Lujinxingia</taxon>
    </lineage>
</organism>
<comment type="caution">
    <text evidence="13">The sequence shown here is derived from an EMBL/GenBank/DDBJ whole genome shotgun (WGS) entry which is preliminary data.</text>
</comment>
<evidence type="ECO:0000256" key="4">
    <source>
        <dbReference type="ARBA" id="ARBA00022670"/>
    </source>
</evidence>
<accession>A0A5C6XML6</accession>
<feature type="transmembrane region" description="Helical" evidence="11">
    <location>
        <begin position="73"/>
        <end position="93"/>
    </location>
</feature>
<dbReference type="Proteomes" id="UP000321412">
    <property type="component" value="Unassembled WGS sequence"/>
</dbReference>
<evidence type="ECO:0000256" key="10">
    <source>
        <dbReference type="SAM" id="MobiDB-lite"/>
    </source>
</evidence>
<evidence type="ECO:0000256" key="6">
    <source>
        <dbReference type="ARBA" id="ARBA00022801"/>
    </source>
</evidence>
<comment type="similarity">
    <text evidence="3">Belongs to the peptidase M50B family.</text>
</comment>
<evidence type="ECO:0000313" key="14">
    <source>
        <dbReference type="Proteomes" id="UP000321412"/>
    </source>
</evidence>
<feature type="transmembrane region" description="Helical" evidence="11">
    <location>
        <begin position="44"/>
        <end position="61"/>
    </location>
</feature>
<dbReference type="GO" id="GO:0016020">
    <property type="term" value="C:membrane"/>
    <property type="evidence" value="ECO:0007669"/>
    <property type="project" value="UniProtKB-SubCell"/>
</dbReference>
<dbReference type="Pfam" id="PF02163">
    <property type="entry name" value="Peptidase_M50"/>
    <property type="match status" value="1"/>
</dbReference>
<protein>
    <submittedName>
        <fullName evidence="13">Site-2 protease family protein</fullName>
    </submittedName>
</protein>
<reference evidence="13 14" key="1">
    <citation type="submission" date="2019-08" db="EMBL/GenBank/DDBJ databases">
        <title>Bradymonadales sp. TMQ4.</title>
        <authorList>
            <person name="Liang Q."/>
        </authorList>
    </citation>
    <scope>NUCLEOTIDE SEQUENCE [LARGE SCALE GENOMIC DNA]</scope>
    <source>
        <strain evidence="13 14">TMQ4</strain>
    </source>
</reference>
<dbReference type="AlphaFoldDB" id="A0A5C6XML6"/>
<keyword evidence="14" id="KW-1185">Reference proteome</keyword>
<dbReference type="InterPro" id="IPR044838">
    <property type="entry name" value="EGY1-like"/>
</dbReference>
<keyword evidence="6" id="KW-0378">Hydrolase</keyword>
<feature type="domain" description="Peptidase M50" evidence="12">
    <location>
        <begin position="83"/>
        <end position="271"/>
    </location>
</feature>
<feature type="transmembrane region" description="Helical" evidence="11">
    <location>
        <begin position="149"/>
        <end position="174"/>
    </location>
</feature>
<evidence type="ECO:0000256" key="2">
    <source>
        <dbReference type="ARBA" id="ARBA00004141"/>
    </source>
</evidence>
<sequence>MTRQPPGDAAHDERLEPRAAVSEASATTPPSPSDDDRGSLRNQLALALLSLMTMFCAGLYAQGLSPFEMSAWAESSASIAAAYMACLFAIVGAHEMGHYLSARRRGVPASRPYLLPGIGPIPGVGMVPFFGTFGAFIRLSWTRVCARDLMAVAGWGPVAGFVVTVGVLAIGVGISNVEPLSAGDAEGVMRLGDSLLMQAMIAWHHGALPADHEVALHPVALAGWVGCLLTSLNLLPIGQLDGGHLVYGVLGERARFVSYAAFGLLVGMGLLAFPGWLLFAGLLWAMGLKHPPMLSGEPIKLPKAWMLGAGMAMFALTFVPAPVEVGGLLDVLGVFARE</sequence>
<dbReference type="GO" id="GO:0008233">
    <property type="term" value="F:peptidase activity"/>
    <property type="evidence" value="ECO:0007669"/>
    <property type="project" value="UniProtKB-KW"/>
</dbReference>
<evidence type="ECO:0000256" key="3">
    <source>
        <dbReference type="ARBA" id="ARBA00007931"/>
    </source>
</evidence>
<feature type="transmembrane region" description="Helical" evidence="11">
    <location>
        <begin position="113"/>
        <end position="137"/>
    </location>
</feature>
<keyword evidence="8 11" id="KW-1133">Transmembrane helix</keyword>
<evidence type="ECO:0000313" key="13">
    <source>
        <dbReference type="EMBL" id="TXD39475.1"/>
    </source>
</evidence>
<gene>
    <name evidence="13" type="ORF">FRC98_03505</name>
</gene>
<dbReference type="EMBL" id="VOSM01000001">
    <property type="protein sequence ID" value="TXD39475.1"/>
    <property type="molecule type" value="Genomic_DNA"/>
</dbReference>
<keyword evidence="7" id="KW-0809">Transit peptide</keyword>
<evidence type="ECO:0000256" key="7">
    <source>
        <dbReference type="ARBA" id="ARBA00022946"/>
    </source>
</evidence>
<dbReference type="PANTHER" id="PTHR31412">
    <property type="entry name" value="ZINC METALLOPROTEASE EGY1"/>
    <property type="match status" value="1"/>
</dbReference>
<comment type="subcellular location">
    <subcellularLocation>
        <location evidence="2">Membrane</location>
        <topology evidence="2">Multi-pass membrane protein</topology>
    </subcellularLocation>
</comment>
<evidence type="ECO:0000256" key="11">
    <source>
        <dbReference type="SAM" id="Phobius"/>
    </source>
</evidence>
<keyword evidence="5 11" id="KW-0812">Transmembrane</keyword>
<keyword evidence="4 13" id="KW-0645">Protease</keyword>
<evidence type="ECO:0000256" key="5">
    <source>
        <dbReference type="ARBA" id="ARBA00022692"/>
    </source>
</evidence>
<evidence type="ECO:0000259" key="12">
    <source>
        <dbReference type="Pfam" id="PF02163"/>
    </source>
</evidence>
<evidence type="ECO:0000256" key="9">
    <source>
        <dbReference type="ARBA" id="ARBA00023136"/>
    </source>
</evidence>
<feature type="region of interest" description="Disordered" evidence="10">
    <location>
        <begin position="1"/>
        <end position="39"/>
    </location>
</feature>
<dbReference type="InterPro" id="IPR008915">
    <property type="entry name" value="Peptidase_M50"/>
</dbReference>